<dbReference type="RefSeq" id="WP_013688667.1">
    <property type="nucleotide sequence ID" value="NC_015321.1"/>
</dbReference>
<dbReference type="OrthoDB" id="9553625at2"/>
<dbReference type="HOGENOM" id="CLU_1000235_0_0_10"/>
<feature type="compositionally biased region" description="Low complexity" evidence="1">
    <location>
        <begin position="197"/>
        <end position="208"/>
    </location>
</feature>
<dbReference type="STRING" id="755732.Fluta_3945"/>
<evidence type="ECO:0000256" key="1">
    <source>
        <dbReference type="SAM" id="MobiDB-lite"/>
    </source>
</evidence>
<sequence>MNTFDEIIQTKAYNDLTSQELEVVQELVSSEEDYNEMKSFYAGIDSLAISSREEVSSSIKSSLNSVFQAKHPGISQNWSATNEVTEPKIVPLYNRAWFRVAALLVVSAGVLTIWISNSENELAATENSKVTASNDSSLQVHKEEAEPKKKFPINEGSATKITAASTISTGENLKDKSIVSDDEAPSDSKSAESYDFASPSPVASSYKSSNKRNDGKYFLSNLSDKKEKTASNEDQLESLSRAGIDADLNPYGNTAKATKDYKPAISTNDLLSLIEPSF</sequence>
<feature type="region of interest" description="Disordered" evidence="1">
    <location>
        <begin position="174"/>
        <end position="210"/>
    </location>
</feature>
<dbReference type="EMBL" id="CP002542">
    <property type="protein sequence ID" value="AEA45909.1"/>
    <property type="molecule type" value="Genomic_DNA"/>
</dbReference>
<proteinExistence type="predicted"/>
<feature type="compositionally biased region" description="Basic and acidic residues" evidence="1">
    <location>
        <begin position="140"/>
        <end position="149"/>
    </location>
</feature>
<feature type="region of interest" description="Disordered" evidence="1">
    <location>
        <begin position="224"/>
        <end position="245"/>
    </location>
</feature>
<evidence type="ECO:0000313" key="2">
    <source>
        <dbReference type="EMBL" id="AEA45909.1"/>
    </source>
</evidence>
<dbReference type="AlphaFoldDB" id="F2IHV0"/>
<dbReference type="KEGG" id="fte:Fluta_3945"/>
<organism evidence="2 3">
    <name type="scientific">Fluviicola taffensis (strain DSM 16823 / NCIMB 13979 / RW262)</name>
    <dbReference type="NCBI Taxonomy" id="755732"/>
    <lineage>
        <taxon>Bacteria</taxon>
        <taxon>Pseudomonadati</taxon>
        <taxon>Bacteroidota</taxon>
        <taxon>Flavobacteriia</taxon>
        <taxon>Flavobacteriales</taxon>
        <taxon>Crocinitomicaceae</taxon>
        <taxon>Fluviicola</taxon>
    </lineage>
</organism>
<dbReference type="Proteomes" id="UP000007463">
    <property type="component" value="Chromosome"/>
</dbReference>
<gene>
    <name evidence="2" type="ordered locus">Fluta_3945</name>
</gene>
<feature type="compositionally biased region" description="Polar residues" evidence="1">
    <location>
        <begin position="126"/>
        <end position="139"/>
    </location>
</feature>
<name>F2IHV0_FLUTR</name>
<evidence type="ECO:0000313" key="3">
    <source>
        <dbReference type="Proteomes" id="UP000007463"/>
    </source>
</evidence>
<keyword evidence="3" id="KW-1185">Reference proteome</keyword>
<protein>
    <submittedName>
        <fullName evidence="2">Uncharacterized protein</fullName>
    </submittedName>
</protein>
<feature type="region of interest" description="Disordered" evidence="1">
    <location>
        <begin position="126"/>
        <end position="156"/>
    </location>
</feature>
<accession>F2IHV0</accession>
<reference evidence="3" key="2">
    <citation type="submission" date="2011-02" db="EMBL/GenBank/DDBJ databases">
        <title>The complete genome of Fluviicola taffensis DSM 16823.</title>
        <authorList>
            <consortium name="US DOE Joint Genome Institute (JGI-PGF)"/>
            <person name="Lucas S."/>
            <person name="Copeland A."/>
            <person name="Lapidus A."/>
            <person name="Bruce D."/>
            <person name="Goodwin L."/>
            <person name="Pitluck S."/>
            <person name="Kyrpides N."/>
            <person name="Mavromatis K."/>
            <person name="Ivanova N."/>
            <person name="Mikhailova N."/>
            <person name="Pagani I."/>
            <person name="Chertkov O."/>
            <person name="Detter J.C."/>
            <person name="Han C."/>
            <person name="Tapia R."/>
            <person name="Land M."/>
            <person name="Hauser L."/>
            <person name="Markowitz V."/>
            <person name="Cheng J.-F."/>
            <person name="Hugenholtz P."/>
            <person name="Woyke T."/>
            <person name="Wu D."/>
            <person name="Tindall B."/>
            <person name="Pomrenke H.G."/>
            <person name="Brambilla E."/>
            <person name="Klenk H.-P."/>
            <person name="Eisen J.A."/>
        </authorList>
    </citation>
    <scope>NUCLEOTIDE SEQUENCE [LARGE SCALE GENOMIC DNA]</scope>
    <source>
        <strain evidence="3">DSM 16823 / RW262 / RW262</strain>
    </source>
</reference>
<reference evidence="2 3" key="1">
    <citation type="journal article" date="2011" name="Stand. Genomic Sci.">
        <title>Complete genome sequence of the gliding freshwater bacterium Fluviicola taffensis type strain (RW262).</title>
        <authorList>
            <person name="Woyke T."/>
            <person name="Chertkov O."/>
            <person name="Lapidus A."/>
            <person name="Nolan M."/>
            <person name="Lucas S."/>
            <person name="Del Rio T.G."/>
            <person name="Tice H."/>
            <person name="Cheng J.F."/>
            <person name="Tapia R."/>
            <person name="Han C."/>
            <person name="Goodwin L."/>
            <person name="Pitluck S."/>
            <person name="Liolios K."/>
            <person name="Pagani I."/>
            <person name="Ivanova N."/>
            <person name="Huntemann M."/>
            <person name="Mavromatis K."/>
            <person name="Mikhailova N."/>
            <person name="Pati A."/>
            <person name="Chen A."/>
            <person name="Palaniappan K."/>
            <person name="Land M."/>
            <person name="Hauser L."/>
            <person name="Brambilla E.M."/>
            <person name="Rohde M."/>
            <person name="Mwirichia R."/>
            <person name="Sikorski J."/>
            <person name="Tindall B.J."/>
            <person name="Goker M."/>
            <person name="Bristow J."/>
            <person name="Eisen J.A."/>
            <person name="Markowitz V."/>
            <person name="Hugenholtz P."/>
            <person name="Klenk H.P."/>
            <person name="Kyrpides N.C."/>
        </authorList>
    </citation>
    <scope>NUCLEOTIDE SEQUENCE [LARGE SCALE GENOMIC DNA]</scope>
    <source>
        <strain evidence="3">DSM 16823 / RW262 / RW262</strain>
    </source>
</reference>